<evidence type="ECO:0000256" key="5">
    <source>
        <dbReference type="ARBA" id="ARBA00022962"/>
    </source>
</evidence>
<dbReference type="GO" id="GO:0004359">
    <property type="term" value="F:glutaminase activity"/>
    <property type="evidence" value="ECO:0007669"/>
    <property type="project" value="UniProtKB-EC"/>
</dbReference>
<dbReference type="InterPro" id="IPR010139">
    <property type="entry name" value="Imidazole-glycPsynth_HisH"/>
</dbReference>
<dbReference type="PANTHER" id="PTHR42701:SF1">
    <property type="entry name" value="IMIDAZOLE GLYCEROL PHOSPHATE SYNTHASE SUBUNIT HISH"/>
    <property type="match status" value="1"/>
</dbReference>
<comment type="subunit">
    <text evidence="2">Heterodimer of HisH and HisF.</text>
</comment>
<dbReference type="PROSITE" id="PS51274">
    <property type="entry name" value="GATASE_COBBQ"/>
    <property type="match status" value="1"/>
</dbReference>
<name>A0A9Q8X0X5_9GAMM</name>
<evidence type="ECO:0000256" key="3">
    <source>
        <dbReference type="ARBA" id="ARBA00022605"/>
    </source>
</evidence>
<feature type="active site" description="Nucleophile" evidence="10">
    <location>
        <position position="72"/>
    </location>
</feature>
<dbReference type="NCBIfam" id="TIGR01855">
    <property type="entry name" value="IMP_synth_hisH"/>
    <property type="match status" value="1"/>
</dbReference>
<keyword evidence="13" id="KW-1185">Reference proteome</keyword>
<evidence type="ECO:0000259" key="11">
    <source>
        <dbReference type="Pfam" id="PF00117"/>
    </source>
</evidence>
<dbReference type="CDD" id="cd01748">
    <property type="entry name" value="GATase1_IGP_Synthase"/>
    <property type="match status" value="1"/>
</dbReference>
<proteinExistence type="predicted"/>
<dbReference type="InterPro" id="IPR017926">
    <property type="entry name" value="GATASE"/>
</dbReference>
<organism evidence="12 13">
    <name type="scientific">SAR86 cluster bacterium</name>
    <dbReference type="NCBI Taxonomy" id="2030880"/>
    <lineage>
        <taxon>Bacteria</taxon>
        <taxon>Pseudomonadati</taxon>
        <taxon>Pseudomonadota</taxon>
        <taxon>Gammaproteobacteria</taxon>
        <taxon>SAR86 cluster</taxon>
    </lineage>
</organism>
<dbReference type="PROSITE" id="PS51273">
    <property type="entry name" value="GATASE_TYPE_1"/>
    <property type="match status" value="1"/>
</dbReference>
<gene>
    <name evidence="12" type="primary">hisH</name>
    <name evidence="12" type="ORF">M9B40_04185</name>
</gene>
<comment type="pathway">
    <text evidence="1">Amino-acid biosynthesis; L-histidine biosynthesis; L-histidine from 5-phospho-alpha-D-ribose 1-diphosphate: step 5/9.</text>
</comment>
<dbReference type="GO" id="GO:0016829">
    <property type="term" value="F:lyase activity"/>
    <property type="evidence" value="ECO:0007669"/>
    <property type="project" value="UniProtKB-KW"/>
</dbReference>
<evidence type="ECO:0000256" key="8">
    <source>
        <dbReference type="ARBA" id="ARBA00047838"/>
    </source>
</evidence>
<comment type="catalytic activity">
    <reaction evidence="9">
        <text>L-glutamine + H2O = L-glutamate + NH4(+)</text>
        <dbReference type="Rhea" id="RHEA:15889"/>
        <dbReference type="ChEBI" id="CHEBI:15377"/>
        <dbReference type="ChEBI" id="CHEBI:28938"/>
        <dbReference type="ChEBI" id="CHEBI:29985"/>
        <dbReference type="ChEBI" id="CHEBI:58359"/>
        <dbReference type="EC" id="3.5.1.2"/>
    </reaction>
</comment>
<dbReference type="SUPFAM" id="SSF52317">
    <property type="entry name" value="Class I glutamine amidotransferase-like"/>
    <property type="match status" value="1"/>
</dbReference>
<dbReference type="Gene3D" id="3.40.50.880">
    <property type="match status" value="1"/>
</dbReference>
<evidence type="ECO:0000256" key="2">
    <source>
        <dbReference type="ARBA" id="ARBA00011152"/>
    </source>
</evidence>
<dbReference type="PANTHER" id="PTHR42701">
    <property type="entry name" value="IMIDAZOLE GLYCEROL PHOSPHATE SYNTHASE SUBUNIT HISH"/>
    <property type="match status" value="1"/>
</dbReference>
<feature type="active site" evidence="10">
    <location>
        <position position="176"/>
    </location>
</feature>
<protein>
    <submittedName>
        <fullName evidence="12">Imidazole glycerol phosphate synthase subunit HisH</fullName>
        <ecNumber evidence="12">4.3.2.10</ecNumber>
    </submittedName>
</protein>
<keyword evidence="7 12" id="KW-0456">Lyase</keyword>
<evidence type="ECO:0000256" key="10">
    <source>
        <dbReference type="PIRSR" id="PIRSR000495-1"/>
    </source>
</evidence>
<evidence type="ECO:0000313" key="13">
    <source>
        <dbReference type="Proteomes" id="UP001056381"/>
    </source>
</evidence>
<feature type="domain" description="Glutamine amidotransferase" evidence="11">
    <location>
        <begin position="4"/>
        <end position="192"/>
    </location>
</feature>
<sequence>MGNIWSLKNALDNLKIKYQLVSDPEKINDFSHIILPGVGSAREAYNRLEKSGFVESIKEAVLEKERKILGICVGMQLMGSSTEEDGGSKGIGFFKNKVLKLKENVGIKLPHVGFNNVQTNESVLFDGLKQKDFYFVHSYAMESTSGDYEAGITDYKQKFVSVVERENIFGTQFHPEISQKNGLILLDNFFKKC</sequence>
<dbReference type="EC" id="4.3.2.10" evidence="12"/>
<dbReference type="PIRSF" id="PIRSF000495">
    <property type="entry name" value="Amidotransf_hisH"/>
    <property type="match status" value="1"/>
</dbReference>
<evidence type="ECO:0000256" key="9">
    <source>
        <dbReference type="ARBA" id="ARBA00049534"/>
    </source>
</evidence>
<feature type="active site" evidence="10">
    <location>
        <position position="174"/>
    </location>
</feature>
<keyword evidence="3" id="KW-0028">Amino-acid biosynthesis</keyword>
<evidence type="ECO:0000256" key="1">
    <source>
        <dbReference type="ARBA" id="ARBA00005091"/>
    </source>
</evidence>
<dbReference type="AlphaFoldDB" id="A0A9Q8X0X5"/>
<reference evidence="12" key="1">
    <citation type="submission" date="2022-05" db="EMBL/GenBank/DDBJ databases">
        <title>Single-amplified genomics reveal most streamlined microbe among free-living bacteria.</title>
        <authorList>
            <person name="Roda-Garcia J."/>
            <person name="Haro-Moreno J.M."/>
            <person name="Rodriguez-Valera F."/>
            <person name="Almagro-Moreno S."/>
            <person name="Lopez-Perez M."/>
        </authorList>
    </citation>
    <scope>NUCLEOTIDE SEQUENCE</scope>
    <source>
        <strain evidence="12">TMED112-D2-2</strain>
    </source>
</reference>
<keyword evidence="5" id="KW-0315">Glutamine amidotransferase</keyword>
<comment type="catalytic activity">
    <reaction evidence="8">
        <text>5-[(5-phospho-1-deoxy-D-ribulos-1-ylimino)methylamino]-1-(5-phospho-beta-D-ribosyl)imidazole-4-carboxamide + L-glutamine = D-erythro-1-(imidazol-4-yl)glycerol 3-phosphate + 5-amino-1-(5-phospho-beta-D-ribosyl)imidazole-4-carboxamide + L-glutamate + H(+)</text>
        <dbReference type="Rhea" id="RHEA:24793"/>
        <dbReference type="ChEBI" id="CHEBI:15378"/>
        <dbReference type="ChEBI" id="CHEBI:29985"/>
        <dbReference type="ChEBI" id="CHEBI:58278"/>
        <dbReference type="ChEBI" id="CHEBI:58359"/>
        <dbReference type="ChEBI" id="CHEBI:58475"/>
        <dbReference type="ChEBI" id="CHEBI:58525"/>
        <dbReference type="EC" id="4.3.2.10"/>
    </reaction>
</comment>
<dbReference type="Proteomes" id="UP001056381">
    <property type="component" value="Chromosome"/>
</dbReference>
<dbReference type="GO" id="GO:0000107">
    <property type="term" value="F:imidazoleglycerol-phosphate synthase activity"/>
    <property type="evidence" value="ECO:0007669"/>
    <property type="project" value="TreeGrafter"/>
</dbReference>
<dbReference type="GO" id="GO:0000105">
    <property type="term" value="P:L-histidine biosynthetic process"/>
    <property type="evidence" value="ECO:0007669"/>
    <property type="project" value="UniProtKB-KW"/>
</dbReference>
<dbReference type="EMBL" id="CP097966">
    <property type="protein sequence ID" value="URQ62929.1"/>
    <property type="molecule type" value="Genomic_DNA"/>
</dbReference>
<keyword evidence="4" id="KW-0378">Hydrolase</keyword>
<evidence type="ECO:0000256" key="7">
    <source>
        <dbReference type="ARBA" id="ARBA00023239"/>
    </source>
</evidence>
<dbReference type="InterPro" id="IPR029062">
    <property type="entry name" value="Class_I_gatase-like"/>
</dbReference>
<evidence type="ECO:0000256" key="4">
    <source>
        <dbReference type="ARBA" id="ARBA00022801"/>
    </source>
</evidence>
<dbReference type="Pfam" id="PF00117">
    <property type="entry name" value="GATase"/>
    <property type="match status" value="1"/>
</dbReference>
<accession>A0A9Q8X0X5</accession>
<keyword evidence="6" id="KW-0368">Histidine biosynthesis</keyword>
<evidence type="ECO:0000256" key="6">
    <source>
        <dbReference type="ARBA" id="ARBA00023102"/>
    </source>
</evidence>
<evidence type="ECO:0000313" key="12">
    <source>
        <dbReference type="EMBL" id="URQ62929.1"/>
    </source>
</evidence>